<sequence>LIQPIYLAAVSPFSHPRRRHSAGQILKKPNKPFARFSKTVCVNGASGYNASWLVKLLLSPAATPSGPPSAIQRRFVCSQTIRGRPSTSARSTELSSGSSCSRRTCSRKARSIPSSKAATTSSTPLRLSTTTSRILRLDFSAF</sequence>
<feature type="non-terminal residue" evidence="2">
    <location>
        <position position="1"/>
    </location>
</feature>
<comment type="caution">
    <text evidence="2">The sequence shown here is derived from an EMBL/GenBank/DDBJ whole genome shotgun (WGS) entry which is preliminary data.</text>
</comment>
<feature type="region of interest" description="Disordered" evidence="1">
    <location>
        <begin position="82"/>
        <end position="125"/>
    </location>
</feature>
<dbReference type="Proteomes" id="UP001154282">
    <property type="component" value="Unassembled WGS sequence"/>
</dbReference>
<reference evidence="2" key="1">
    <citation type="submission" date="2022-08" db="EMBL/GenBank/DDBJ databases">
        <authorList>
            <person name="Gutierrez-Valencia J."/>
        </authorList>
    </citation>
    <scope>NUCLEOTIDE SEQUENCE</scope>
</reference>
<feature type="compositionally biased region" description="Low complexity" evidence="1">
    <location>
        <begin position="90"/>
        <end position="103"/>
    </location>
</feature>
<dbReference type="EMBL" id="CAMGYJ010000008">
    <property type="protein sequence ID" value="CAI0462774.1"/>
    <property type="molecule type" value="Genomic_DNA"/>
</dbReference>
<evidence type="ECO:0000313" key="3">
    <source>
        <dbReference type="Proteomes" id="UP001154282"/>
    </source>
</evidence>
<feature type="compositionally biased region" description="Low complexity" evidence="1">
    <location>
        <begin position="111"/>
        <end position="125"/>
    </location>
</feature>
<proteinExistence type="predicted"/>
<keyword evidence="3" id="KW-1185">Reference proteome</keyword>
<name>A0AAV0NVU5_9ROSI</name>
<organism evidence="2 3">
    <name type="scientific">Linum tenue</name>
    <dbReference type="NCBI Taxonomy" id="586396"/>
    <lineage>
        <taxon>Eukaryota</taxon>
        <taxon>Viridiplantae</taxon>
        <taxon>Streptophyta</taxon>
        <taxon>Embryophyta</taxon>
        <taxon>Tracheophyta</taxon>
        <taxon>Spermatophyta</taxon>
        <taxon>Magnoliopsida</taxon>
        <taxon>eudicotyledons</taxon>
        <taxon>Gunneridae</taxon>
        <taxon>Pentapetalae</taxon>
        <taxon>rosids</taxon>
        <taxon>fabids</taxon>
        <taxon>Malpighiales</taxon>
        <taxon>Linaceae</taxon>
        <taxon>Linum</taxon>
    </lineage>
</organism>
<evidence type="ECO:0000313" key="2">
    <source>
        <dbReference type="EMBL" id="CAI0462774.1"/>
    </source>
</evidence>
<gene>
    <name evidence="2" type="ORF">LITE_LOCUS35515</name>
</gene>
<protein>
    <submittedName>
        <fullName evidence="2">Uncharacterized protein</fullName>
    </submittedName>
</protein>
<accession>A0AAV0NVU5</accession>
<dbReference type="AlphaFoldDB" id="A0AAV0NVU5"/>
<evidence type="ECO:0000256" key="1">
    <source>
        <dbReference type="SAM" id="MobiDB-lite"/>
    </source>
</evidence>